<dbReference type="VEuPathDB" id="FungiDB:VP01_3360g2"/>
<accession>A0A0L6UWW4</accession>
<dbReference type="PANTHER" id="PTHR33339:SF1">
    <property type="entry name" value="LYSM DOMAIN-CONTAINING PROTEIN"/>
    <property type="match status" value="1"/>
</dbReference>
<feature type="domain" description="DUF7872" evidence="1">
    <location>
        <begin position="302"/>
        <end position="392"/>
    </location>
</feature>
<dbReference type="PANTHER" id="PTHR33339">
    <property type="entry name" value="LYSM DOMAIN-CONTAINING PROTEIN"/>
    <property type="match status" value="1"/>
</dbReference>
<comment type="caution">
    <text evidence="2">The sequence shown here is derived from an EMBL/GenBank/DDBJ whole genome shotgun (WGS) entry which is preliminary data.</text>
</comment>
<dbReference type="Pfam" id="PF25278">
    <property type="entry name" value="DUF7872"/>
    <property type="match status" value="2"/>
</dbReference>
<evidence type="ECO:0000259" key="1">
    <source>
        <dbReference type="Pfam" id="PF25278"/>
    </source>
</evidence>
<dbReference type="EMBL" id="LAVV01008347">
    <property type="protein sequence ID" value="KNZ53041.1"/>
    <property type="molecule type" value="Genomic_DNA"/>
</dbReference>
<dbReference type="InterPro" id="IPR057194">
    <property type="entry name" value="DUF7872"/>
</dbReference>
<sequence length="557" mass="62387">MEICTHCLPFWGGARPVEHVRPATGVQAPANLSWSFALRDRGFQVYHPLCHDPGEAAGSRVFCEGGSERVSRLARRANNRTEFSSPTTESLAHAILSTNLQAQKTKDACQPTTLSSALWSKLNLNGYLLQYPGGHETSLEELAAKSGLLNFDCGIDKLCYAGQLTRLCQLCLPVKGRDWYVLVAAQEWNSYMNVVYQAVGFAMTMMQGIKEMNHHCSGIIPSMVTPRTIYICEAQIKDFFPDKKDDWAIAKAYLTFLSGFSKVHPTEGHVSDTKWWMQLVQGQIGLLAGEANIMDYAVIPDPVNQHDKWTYFIYQLSKTQDLIQTKLTQNSEEIISSGISTEQGIYGALKDGVFLIDHVHSQNLVNLAASQQSEMKLSIQLNLLAAIWEKQVMTWSSIHLLIWNHQKFFILRGSDPCDGNGENGASSINNQISYCDPDNIMMKIVQLKSKNKINSEIYNGHLVLEKYNFTAGFLTERAWKCQSNNNQFQPDVWNSSKPIKIDSECSFNLAVCDLTIPGTFQETAPPKSINNFIPARELREKGKSIAQICRNFLGLPI</sequence>
<protein>
    <recommendedName>
        <fullName evidence="1">DUF7872 domain-containing protein</fullName>
    </recommendedName>
</protein>
<proteinExistence type="predicted"/>
<organism evidence="2 3">
    <name type="scientific">Puccinia sorghi</name>
    <dbReference type="NCBI Taxonomy" id="27349"/>
    <lineage>
        <taxon>Eukaryota</taxon>
        <taxon>Fungi</taxon>
        <taxon>Dikarya</taxon>
        <taxon>Basidiomycota</taxon>
        <taxon>Pucciniomycotina</taxon>
        <taxon>Pucciniomycetes</taxon>
        <taxon>Pucciniales</taxon>
        <taxon>Pucciniaceae</taxon>
        <taxon>Puccinia</taxon>
    </lineage>
</organism>
<dbReference type="OrthoDB" id="2499475at2759"/>
<evidence type="ECO:0000313" key="2">
    <source>
        <dbReference type="EMBL" id="KNZ53041.1"/>
    </source>
</evidence>
<gene>
    <name evidence="2" type="ORF">VP01_3360g2</name>
</gene>
<keyword evidence="3" id="KW-1185">Reference proteome</keyword>
<name>A0A0L6UWW4_9BASI</name>
<dbReference type="AlphaFoldDB" id="A0A0L6UWW4"/>
<evidence type="ECO:0000313" key="3">
    <source>
        <dbReference type="Proteomes" id="UP000037035"/>
    </source>
</evidence>
<dbReference type="Proteomes" id="UP000037035">
    <property type="component" value="Unassembled WGS sequence"/>
</dbReference>
<feature type="domain" description="DUF7872" evidence="1">
    <location>
        <begin position="402"/>
        <end position="557"/>
    </location>
</feature>
<reference evidence="2 3" key="1">
    <citation type="submission" date="2015-08" db="EMBL/GenBank/DDBJ databases">
        <title>Next Generation Sequencing and Analysis of the Genome of Puccinia sorghi L Schw, the Causal Agent of Maize Common Rust.</title>
        <authorList>
            <person name="Rochi L."/>
            <person name="Burguener G."/>
            <person name="Darino M."/>
            <person name="Turjanski A."/>
            <person name="Kreff E."/>
            <person name="Dieguez M.J."/>
            <person name="Sacco F."/>
        </authorList>
    </citation>
    <scope>NUCLEOTIDE SEQUENCE [LARGE SCALE GENOMIC DNA]</scope>
    <source>
        <strain evidence="2 3">RO10H11247</strain>
    </source>
</reference>